<dbReference type="InterPro" id="IPR010730">
    <property type="entry name" value="HET"/>
</dbReference>
<dbReference type="EMBL" id="JAULSU010000006">
    <property type="protein sequence ID" value="KAK0614483.1"/>
    <property type="molecule type" value="Genomic_DNA"/>
</dbReference>
<reference evidence="3" key="1">
    <citation type="submission" date="2023-06" db="EMBL/GenBank/DDBJ databases">
        <title>Genome-scale phylogeny and comparative genomics of the fungal order Sordariales.</title>
        <authorList>
            <consortium name="Lawrence Berkeley National Laboratory"/>
            <person name="Hensen N."/>
            <person name="Bonometti L."/>
            <person name="Westerberg I."/>
            <person name="Brannstrom I.O."/>
            <person name="Guillou S."/>
            <person name="Cros-Aarteil S."/>
            <person name="Calhoun S."/>
            <person name="Haridas S."/>
            <person name="Kuo A."/>
            <person name="Mondo S."/>
            <person name="Pangilinan J."/>
            <person name="Riley R."/>
            <person name="Labutti K."/>
            <person name="Andreopoulos B."/>
            <person name="Lipzen A."/>
            <person name="Chen C."/>
            <person name="Yanf M."/>
            <person name="Daum C."/>
            <person name="Ng V."/>
            <person name="Clum A."/>
            <person name="Steindorff A."/>
            <person name="Ohm R."/>
            <person name="Martin F."/>
            <person name="Silar P."/>
            <person name="Natvig D."/>
            <person name="Lalanne C."/>
            <person name="Gautier V."/>
            <person name="Ament-Velasquez S.L."/>
            <person name="Kruys A."/>
            <person name="Hutchinson M.I."/>
            <person name="Powell A.J."/>
            <person name="Barry K."/>
            <person name="Miller A.N."/>
            <person name="Grigoriev I.V."/>
            <person name="Debuchy R."/>
            <person name="Gladieux P."/>
            <person name="Thoren M.H."/>
            <person name="Johannesson H."/>
        </authorList>
    </citation>
    <scope>NUCLEOTIDE SEQUENCE</scope>
    <source>
        <strain evidence="3">CBS 606.72</strain>
    </source>
</reference>
<protein>
    <submittedName>
        <fullName evidence="3">Heterokaryon incompatibility protein-domain-containing protein</fullName>
    </submittedName>
</protein>
<accession>A0AA40BUT4</accession>
<sequence length="505" mass="56935">MKPDALQHLSPRQNDSPVEGSKANPEDAWGGNRHRITVTNESGERGSLLVTKNLRDFLAELCKRQPQDVHYLWIDRICINQEEPEERASQVRMMGRIYRNCKAVIVWLGPESANTAAAFQLIHNIHPLDNREWRFGPAMKTPEARLEHYNTMLQAQAWTFQEGALPREGTFWCGSRHAPMRQFWRPVGVLANYAKVFPDPPGPLHGAASRLHLISSRTTPFFFADYHRFPFEIMCAASAASNPRDLIYSFLGVSDTLSSQIAVDYTRPVDEVFIDIALAQCYSEGPGSGSESHILFDVQDASFRGVRRTSLLGCRTCKTENVELLESSDRRILALEGFEADEVAYIGGNYPETVESDGLFKSLRLLNQCQGKHSIESFWRTLTADLTGNGPFSPDAEMYGPEFLPEWPEVLTLSMSLLPQHHKDILSNMYLRMISFTFAQQGRLGIGHDCVLPDDKVFIVRTANYPVILKEAGNGRYTAVRITYVDVIMFGEALSGSDWRRVEIG</sequence>
<name>A0AA40BUT4_9PEZI</name>
<organism evidence="3 4">
    <name type="scientific">Immersiella caudata</name>
    <dbReference type="NCBI Taxonomy" id="314043"/>
    <lineage>
        <taxon>Eukaryota</taxon>
        <taxon>Fungi</taxon>
        <taxon>Dikarya</taxon>
        <taxon>Ascomycota</taxon>
        <taxon>Pezizomycotina</taxon>
        <taxon>Sordariomycetes</taxon>
        <taxon>Sordariomycetidae</taxon>
        <taxon>Sordariales</taxon>
        <taxon>Lasiosphaeriaceae</taxon>
        <taxon>Immersiella</taxon>
    </lineage>
</organism>
<evidence type="ECO:0000256" key="1">
    <source>
        <dbReference type="SAM" id="MobiDB-lite"/>
    </source>
</evidence>
<dbReference type="Pfam" id="PF06985">
    <property type="entry name" value="HET"/>
    <property type="match status" value="1"/>
</dbReference>
<evidence type="ECO:0000259" key="2">
    <source>
        <dbReference type="Pfam" id="PF06985"/>
    </source>
</evidence>
<comment type="caution">
    <text evidence="3">The sequence shown here is derived from an EMBL/GenBank/DDBJ whole genome shotgun (WGS) entry which is preliminary data.</text>
</comment>
<evidence type="ECO:0000313" key="4">
    <source>
        <dbReference type="Proteomes" id="UP001175000"/>
    </source>
</evidence>
<dbReference type="PANTHER" id="PTHR24148:SF64">
    <property type="entry name" value="HETEROKARYON INCOMPATIBILITY DOMAIN-CONTAINING PROTEIN"/>
    <property type="match status" value="1"/>
</dbReference>
<feature type="domain" description="Heterokaryon incompatibility" evidence="2">
    <location>
        <begin position="46"/>
        <end position="162"/>
    </location>
</feature>
<dbReference type="InterPro" id="IPR052895">
    <property type="entry name" value="HetReg/Transcr_Mod"/>
</dbReference>
<feature type="region of interest" description="Disordered" evidence="1">
    <location>
        <begin position="1"/>
        <end position="33"/>
    </location>
</feature>
<dbReference type="AlphaFoldDB" id="A0AA40BUT4"/>
<proteinExistence type="predicted"/>
<evidence type="ECO:0000313" key="3">
    <source>
        <dbReference type="EMBL" id="KAK0614483.1"/>
    </source>
</evidence>
<keyword evidence="4" id="KW-1185">Reference proteome</keyword>
<dbReference type="Proteomes" id="UP001175000">
    <property type="component" value="Unassembled WGS sequence"/>
</dbReference>
<gene>
    <name evidence="3" type="ORF">B0T14DRAFT_570418</name>
</gene>
<dbReference type="PANTHER" id="PTHR24148">
    <property type="entry name" value="ANKYRIN REPEAT DOMAIN-CONTAINING PROTEIN 39 HOMOLOG-RELATED"/>
    <property type="match status" value="1"/>
</dbReference>